<feature type="domain" description="Peptidase S33 tripeptidyl aminopeptidase-like C-terminal" evidence="6">
    <location>
        <begin position="420"/>
        <end position="517"/>
    </location>
</feature>
<keyword evidence="3 7" id="KW-0378">Hydrolase</keyword>
<dbReference type="Pfam" id="PF08386">
    <property type="entry name" value="Abhydrolase_4"/>
    <property type="match status" value="1"/>
</dbReference>
<sequence length="526" mass="55854">MTTTEPKRRAGVRRAVAVAAAGAAVTGAALVPAPAHAKAPSAGGGLGRFYGQQPTWKDCTLGPDDQVGRELDEAGARCADVTVPLDYARPDGRTITIAISRLAAADRAHRIGTMILNGGGPGPAIDMPPFMRALMGKAGPRYDLIGLDPRSLGRSAPVDCDWPSGTWIKSAGESRRSFVRAVAFAKDLAGRCARTNAGLLPHISTRNIARDMDIVRGALGERKISYNGGSYGTYLGGVYAAMFPGRLDRTVLDSSVDPARWNPRLLMGTESANEHALAGWAAWAAKRNAAYGLGDTREEVLATVRGVIRASAREPLKVGRHRVDDGLVPVVLFNRLDSDEDEPRAGLAASVQVLRKAAVDGSAEPTKDLDEELTFLLTGAESRYGSGQSAILCGDVAAPRDPEVYWRDVQRHRKDSPFFAGVTYNINPCAFWPVQPAEKPTEIGGALPALMVAATGDTRTDYAGSQGLHRLLGGSRMITLPADVHAPYQSGYPNTCVNERVNGYLATGTLPARDLTCAPERPHGST</sequence>
<evidence type="ECO:0000313" key="7">
    <source>
        <dbReference type="EMBL" id="TDD81119.1"/>
    </source>
</evidence>
<feature type="signal peptide" evidence="4">
    <location>
        <begin position="1"/>
        <end position="37"/>
    </location>
</feature>
<dbReference type="InterPro" id="IPR000073">
    <property type="entry name" value="AB_hydrolase_1"/>
</dbReference>
<comment type="caution">
    <text evidence="7">The sequence shown here is derived from an EMBL/GenBank/DDBJ whole genome shotgun (WGS) entry which is preliminary data.</text>
</comment>
<keyword evidence="8" id="KW-1185">Reference proteome</keyword>
<evidence type="ECO:0000313" key="8">
    <source>
        <dbReference type="Proteomes" id="UP000294513"/>
    </source>
</evidence>
<dbReference type="InterPro" id="IPR051601">
    <property type="entry name" value="Serine_prot/Carboxylest_S33"/>
</dbReference>
<evidence type="ECO:0000256" key="3">
    <source>
        <dbReference type="ARBA" id="ARBA00022801"/>
    </source>
</evidence>
<dbReference type="InterPro" id="IPR006311">
    <property type="entry name" value="TAT_signal"/>
</dbReference>
<organism evidence="7 8">
    <name type="scientific">Actinomadura rubrisoli</name>
    <dbReference type="NCBI Taxonomy" id="2530368"/>
    <lineage>
        <taxon>Bacteria</taxon>
        <taxon>Bacillati</taxon>
        <taxon>Actinomycetota</taxon>
        <taxon>Actinomycetes</taxon>
        <taxon>Streptosporangiales</taxon>
        <taxon>Thermomonosporaceae</taxon>
        <taxon>Actinomadura</taxon>
    </lineage>
</organism>
<dbReference type="InterPro" id="IPR013595">
    <property type="entry name" value="Pept_S33_TAP-like_C"/>
</dbReference>
<dbReference type="Proteomes" id="UP000294513">
    <property type="component" value="Unassembled WGS sequence"/>
</dbReference>
<dbReference type="PROSITE" id="PS51318">
    <property type="entry name" value="TAT"/>
    <property type="match status" value="1"/>
</dbReference>
<keyword evidence="2 4" id="KW-0732">Signal</keyword>
<evidence type="ECO:0000256" key="4">
    <source>
        <dbReference type="SAM" id="SignalP"/>
    </source>
</evidence>
<dbReference type="RefSeq" id="WP_131897195.1">
    <property type="nucleotide sequence ID" value="NZ_SMKU01000142.1"/>
</dbReference>
<dbReference type="Gene3D" id="3.40.50.1820">
    <property type="entry name" value="alpha/beta hydrolase"/>
    <property type="match status" value="1"/>
</dbReference>
<protein>
    <submittedName>
        <fullName evidence="7">Alpha/beta fold hydrolase</fullName>
    </submittedName>
</protein>
<accession>A0A4R5B830</accession>
<evidence type="ECO:0000259" key="6">
    <source>
        <dbReference type="Pfam" id="PF08386"/>
    </source>
</evidence>
<feature type="chain" id="PRO_5020624471" evidence="4">
    <location>
        <begin position="38"/>
        <end position="526"/>
    </location>
</feature>
<dbReference type="EMBL" id="SMKU01000142">
    <property type="protein sequence ID" value="TDD81119.1"/>
    <property type="molecule type" value="Genomic_DNA"/>
</dbReference>
<proteinExistence type="inferred from homology"/>
<dbReference type="OrthoDB" id="3930934at2"/>
<dbReference type="AlphaFoldDB" id="A0A4R5B830"/>
<dbReference type="Pfam" id="PF00561">
    <property type="entry name" value="Abhydrolase_1"/>
    <property type="match status" value="1"/>
</dbReference>
<evidence type="ECO:0000256" key="2">
    <source>
        <dbReference type="ARBA" id="ARBA00022729"/>
    </source>
</evidence>
<dbReference type="SUPFAM" id="SSF53474">
    <property type="entry name" value="alpha/beta-Hydrolases"/>
    <property type="match status" value="1"/>
</dbReference>
<dbReference type="PANTHER" id="PTHR43248:SF29">
    <property type="entry name" value="TRIPEPTIDYL AMINOPEPTIDASE"/>
    <property type="match status" value="1"/>
</dbReference>
<dbReference type="InterPro" id="IPR029058">
    <property type="entry name" value="AB_hydrolase_fold"/>
</dbReference>
<comment type="similarity">
    <text evidence="1">Belongs to the peptidase S33 family.</text>
</comment>
<dbReference type="PANTHER" id="PTHR43248">
    <property type="entry name" value="2-SUCCINYL-6-HYDROXY-2,4-CYCLOHEXADIENE-1-CARBOXYLATE SYNTHASE"/>
    <property type="match status" value="1"/>
</dbReference>
<dbReference type="GO" id="GO:0016787">
    <property type="term" value="F:hydrolase activity"/>
    <property type="evidence" value="ECO:0007669"/>
    <property type="project" value="UniProtKB-KW"/>
</dbReference>
<gene>
    <name evidence="7" type="ORF">E1298_24665</name>
</gene>
<evidence type="ECO:0000256" key="1">
    <source>
        <dbReference type="ARBA" id="ARBA00010088"/>
    </source>
</evidence>
<reference evidence="7 8" key="1">
    <citation type="submission" date="2019-03" db="EMBL/GenBank/DDBJ databases">
        <title>Draft genome sequences of novel Actinobacteria.</title>
        <authorList>
            <person name="Sahin N."/>
            <person name="Ay H."/>
            <person name="Saygin H."/>
        </authorList>
    </citation>
    <scope>NUCLEOTIDE SEQUENCE [LARGE SCALE GENOMIC DNA]</scope>
    <source>
        <strain evidence="7 8">H3C3</strain>
    </source>
</reference>
<evidence type="ECO:0000259" key="5">
    <source>
        <dbReference type="Pfam" id="PF00561"/>
    </source>
</evidence>
<name>A0A4R5B830_9ACTN</name>
<feature type="domain" description="AB hydrolase-1" evidence="5">
    <location>
        <begin position="113"/>
        <end position="284"/>
    </location>
</feature>